<evidence type="ECO:0000256" key="3">
    <source>
        <dbReference type="ARBA" id="ARBA00023054"/>
    </source>
</evidence>
<gene>
    <name evidence="8" type="ORF">RF55_9544</name>
</gene>
<dbReference type="AlphaFoldDB" id="A0A0J7KK54"/>
<feature type="coiled-coil region" evidence="5">
    <location>
        <begin position="47"/>
        <end position="74"/>
    </location>
</feature>
<evidence type="ECO:0000313" key="9">
    <source>
        <dbReference type="Proteomes" id="UP000036403"/>
    </source>
</evidence>
<name>A0A0J7KK54_LASNI</name>
<feature type="transmembrane region" description="Helical" evidence="6">
    <location>
        <begin position="228"/>
        <end position="246"/>
    </location>
</feature>
<dbReference type="SUPFAM" id="SSF58038">
    <property type="entry name" value="SNARE fusion complex"/>
    <property type="match status" value="1"/>
</dbReference>
<dbReference type="PaxDb" id="67767-A0A0J7KK54"/>
<dbReference type="PANTHER" id="PTHR19957">
    <property type="entry name" value="SYNTAXIN"/>
    <property type="match status" value="1"/>
</dbReference>
<dbReference type="CDD" id="cd15852">
    <property type="entry name" value="SNARE_Syntaxin8"/>
    <property type="match status" value="1"/>
</dbReference>
<dbReference type="OrthoDB" id="428895at2759"/>
<protein>
    <submittedName>
        <fullName evidence="8">Syntaxin-8-like isoform 1 protein</fullName>
    </submittedName>
</protein>
<dbReference type="GO" id="GO:0006886">
    <property type="term" value="P:intracellular protein transport"/>
    <property type="evidence" value="ECO:0007669"/>
    <property type="project" value="TreeGrafter"/>
</dbReference>
<dbReference type="GO" id="GO:0031201">
    <property type="term" value="C:SNARE complex"/>
    <property type="evidence" value="ECO:0007669"/>
    <property type="project" value="TreeGrafter"/>
</dbReference>
<keyword evidence="6" id="KW-1133">Transmembrane helix</keyword>
<evidence type="ECO:0000256" key="6">
    <source>
        <dbReference type="SAM" id="Phobius"/>
    </source>
</evidence>
<proteinExistence type="predicted"/>
<dbReference type="InterPro" id="IPR045242">
    <property type="entry name" value="Syntaxin"/>
</dbReference>
<dbReference type="Proteomes" id="UP000036403">
    <property type="component" value="Unassembled WGS sequence"/>
</dbReference>
<dbReference type="InterPro" id="IPR000727">
    <property type="entry name" value="T_SNARE_dom"/>
</dbReference>
<dbReference type="Gene3D" id="1.20.5.110">
    <property type="match status" value="1"/>
</dbReference>
<evidence type="ECO:0000256" key="4">
    <source>
        <dbReference type="ARBA" id="ARBA00023136"/>
    </source>
</evidence>
<dbReference type="InterPro" id="IPR041875">
    <property type="entry name" value="Syntaxin-8_SNARE"/>
</dbReference>
<evidence type="ECO:0000256" key="5">
    <source>
        <dbReference type="SAM" id="Coils"/>
    </source>
</evidence>
<dbReference type="STRING" id="67767.A0A0J7KK54"/>
<feature type="domain" description="T-SNARE coiled-coil homology" evidence="7">
    <location>
        <begin position="159"/>
        <end position="221"/>
    </location>
</feature>
<organism evidence="8 9">
    <name type="scientific">Lasius niger</name>
    <name type="common">Black garden ant</name>
    <dbReference type="NCBI Taxonomy" id="67767"/>
    <lineage>
        <taxon>Eukaryota</taxon>
        <taxon>Metazoa</taxon>
        <taxon>Ecdysozoa</taxon>
        <taxon>Arthropoda</taxon>
        <taxon>Hexapoda</taxon>
        <taxon>Insecta</taxon>
        <taxon>Pterygota</taxon>
        <taxon>Neoptera</taxon>
        <taxon>Endopterygota</taxon>
        <taxon>Hymenoptera</taxon>
        <taxon>Apocrita</taxon>
        <taxon>Aculeata</taxon>
        <taxon>Formicoidea</taxon>
        <taxon>Formicidae</taxon>
        <taxon>Formicinae</taxon>
        <taxon>Lasius</taxon>
        <taxon>Lasius</taxon>
    </lineage>
</organism>
<keyword evidence="2" id="KW-0813">Transport</keyword>
<dbReference type="GO" id="GO:0006906">
    <property type="term" value="P:vesicle fusion"/>
    <property type="evidence" value="ECO:0007669"/>
    <property type="project" value="TreeGrafter"/>
</dbReference>
<dbReference type="SMART" id="SM00397">
    <property type="entry name" value="t_SNARE"/>
    <property type="match status" value="1"/>
</dbReference>
<dbReference type="GO" id="GO:0000149">
    <property type="term" value="F:SNARE binding"/>
    <property type="evidence" value="ECO:0007669"/>
    <property type="project" value="TreeGrafter"/>
</dbReference>
<dbReference type="GO" id="GO:0012505">
    <property type="term" value="C:endomembrane system"/>
    <property type="evidence" value="ECO:0007669"/>
    <property type="project" value="TreeGrafter"/>
</dbReference>
<keyword evidence="4 6" id="KW-0472">Membrane</keyword>
<comment type="caution">
    <text evidence="8">The sequence shown here is derived from an EMBL/GenBank/DDBJ whole genome shotgun (WGS) entry which is preliminary data.</text>
</comment>
<dbReference type="GO" id="GO:0048278">
    <property type="term" value="P:vesicle docking"/>
    <property type="evidence" value="ECO:0007669"/>
    <property type="project" value="TreeGrafter"/>
</dbReference>
<reference evidence="8 9" key="1">
    <citation type="submission" date="2015-04" db="EMBL/GenBank/DDBJ databases">
        <title>Lasius niger genome sequencing.</title>
        <authorList>
            <person name="Konorov E.A."/>
            <person name="Nikitin M.A."/>
            <person name="Kirill M.V."/>
            <person name="Chang P."/>
        </authorList>
    </citation>
    <scope>NUCLEOTIDE SEQUENCE [LARGE SCALE GENOMIC DNA]</scope>
    <source>
        <tissue evidence="8">Whole</tissue>
    </source>
</reference>
<accession>A0A0J7KK54</accession>
<keyword evidence="9" id="KW-1185">Reference proteome</keyword>
<sequence length="247" mass="28487">MALVNIEGIDPWLTEYDACEKLFREIMEQLTLREGEPKASKVYASLSANVRLRMKQYTREVQQLKNKVEEAFKLRTITFEEAERRARQVEQLQSKDIQLQKLYEPHTNDYVSSRVSLLRASSSAFADGGTTSWAVDDDDNDDRPLDVQVSVSDIMNHQELVLREQDKGLEELCKVIARQKEIGQTISNEVDHQNEIIDDLADHMDRTDESLINKTQQVRHIHSKDRTCGYWIVIIILFIAIVVVALV</sequence>
<keyword evidence="6" id="KW-0812">Transmembrane</keyword>
<dbReference type="PROSITE" id="PS50192">
    <property type="entry name" value="T_SNARE"/>
    <property type="match status" value="1"/>
</dbReference>
<evidence type="ECO:0000313" key="8">
    <source>
        <dbReference type="EMBL" id="KMQ90672.1"/>
    </source>
</evidence>
<dbReference type="PANTHER" id="PTHR19957:SF124">
    <property type="entry name" value="SYNTAXIN-8"/>
    <property type="match status" value="1"/>
</dbReference>
<evidence type="ECO:0000256" key="1">
    <source>
        <dbReference type="ARBA" id="ARBA00004370"/>
    </source>
</evidence>
<keyword evidence="3 5" id="KW-0175">Coiled coil</keyword>
<dbReference type="GO" id="GO:0005484">
    <property type="term" value="F:SNAP receptor activity"/>
    <property type="evidence" value="ECO:0007669"/>
    <property type="project" value="TreeGrafter"/>
</dbReference>
<comment type="subcellular location">
    <subcellularLocation>
        <location evidence="1">Membrane</location>
    </subcellularLocation>
</comment>
<evidence type="ECO:0000256" key="2">
    <source>
        <dbReference type="ARBA" id="ARBA00022448"/>
    </source>
</evidence>
<evidence type="ECO:0000259" key="7">
    <source>
        <dbReference type="PROSITE" id="PS50192"/>
    </source>
</evidence>
<dbReference type="EMBL" id="LBMM01006355">
    <property type="protein sequence ID" value="KMQ90672.1"/>
    <property type="molecule type" value="Genomic_DNA"/>
</dbReference>